<dbReference type="PANTHER" id="PTHR35307">
    <property type="entry name" value="PROTEIN, PUTATIVE-RELATED"/>
    <property type="match status" value="1"/>
</dbReference>
<feature type="transmembrane region" description="Helical" evidence="1">
    <location>
        <begin position="314"/>
        <end position="331"/>
    </location>
</feature>
<organism evidence="2 3">
    <name type="scientific">Escallonia herrerae</name>
    <dbReference type="NCBI Taxonomy" id="1293975"/>
    <lineage>
        <taxon>Eukaryota</taxon>
        <taxon>Viridiplantae</taxon>
        <taxon>Streptophyta</taxon>
        <taxon>Embryophyta</taxon>
        <taxon>Tracheophyta</taxon>
        <taxon>Spermatophyta</taxon>
        <taxon>Magnoliopsida</taxon>
        <taxon>eudicotyledons</taxon>
        <taxon>Gunneridae</taxon>
        <taxon>Pentapetalae</taxon>
        <taxon>asterids</taxon>
        <taxon>campanulids</taxon>
        <taxon>Escalloniales</taxon>
        <taxon>Escalloniaceae</taxon>
        <taxon>Escallonia</taxon>
    </lineage>
</organism>
<dbReference type="AlphaFoldDB" id="A0AA88XLX4"/>
<feature type="transmembrane region" description="Helical" evidence="1">
    <location>
        <begin position="452"/>
        <end position="475"/>
    </location>
</feature>
<keyword evidence="1" id="KW-0812">Transmembrane</keyword>
<gene>
    <name evidence="2" type="ORF">RJ639_026902</name>
</gene>
<feature type="transmembrane region" description="Helical" evidence="1">
    <location>
        <begin position="284"/>
        <end position="302"/>
    </location>
</feature>
<evidence type="ECO:0000313" key="3">
    <source>
        <dbReference type="Proteomes" id="UP001188597"/>
    </source>
</evidence>
<reference evidence="2" key="1">
    <citation type="submission" date="2022-12" db="EMBL/GenBank/DDBJ databases">
        <title>Draft genome assemblies for two species of Escallonia (Escalloniales).</title>
        <authorList>
            <person name="Chanderbali A."/>
            <person name="Dervinis C."/>
            <person name="Anghel I."/>
            <person name="Soltis D."/>
            <person name="Soltis P."/>
            <person name="Zapata F."/>
        </authorList>
    </citation>
    <scope>NUCLEOTIDE SEQUENCE</scope>
    <source>
        <strain evidence="2">UCBG64.0493</strain>
        <tissue evidence="2">Leaf</tissue>
    </source>
</reference>
<dbReference type="PANTHER" id="PTHR35307:SF3">
    <property type="entry name" value="DUF4220 DOMAIN-CONTAINING PROTEIN"/>
    <property type="match status" value="1"/>
</dbReference>
<dbReference type="EMBL" id="JAVXUP010000042">
    <property type="protein sequence ID" value="KAK3041105.1"/>
    <property type="molecule type" value="Genomic_DNA"/>
</dbReference>
<evidence type="ECO:0000313" key="2">
    <source>
        <dbReference type="EMBL" id="KAK3041105.1"/>
    </source>
</evidence>
<feature type="transmembrane region" description="Helical" evidence="1">
    <location>
        <begin position="343"/>
        <end position="366"/>
    </location>
</feature>
<accession>A0AA88XLX4</accession>
<dbReference type="Proteomes" id="UP001188597">
    <property type="component" value="Unassembled WGS sequence"/>
</dbReference>
<proteinExistence type="predicted"/>
<feature type="transmembrane region" description="Helical" evidence="1">
    <location>
        <begin position="246"/>
        <end position="272"/>
    </location>
</feature>
<sequence length="898" mass="101164">MCILDPTNPKEQEAKSIPCLPEHFHVDFRIQNRLSDYRWSTALILRIQSAGIVDMDQNQIKSWTFTLMLHNLMMTVDEEEVHKMILKKRSSSLHQLIQRRVCVPKAYRKRSGNNHDLVSKRNAADAILEEQRTGRKESGLQLAFLVKLEILIFLQQYDYPASLDLDQMAYVDKWHALIKHNCPSACISLATYETACGLMRFRMSCCYFLNCSGLGTSQIQDFCSFYDSWSACTGKVQEQRQLSTPMVWIGFYVAAASLVCSLAMAADAFLGFRNRKLWFPCRFFTLNATSLTLLAVATKLPLDLSTSMPSKTDQLAKLCSAVFMCTMMGSFMPSLGTMDNKDLLVNVTALGILVVTVVVNVTIQLYTGAISEPVYIEYPVVMALMFILLVTIIFSALTVPVCNGILELKYIEMHKIASNEEEPEQNGKSNVDKLKADVVKYWTMAETGSSQFLMANSATCAASGAICLIATLTLVEVETRAYLWGERHPMGNPEYPFSDYQYATVFILAIQSIGVLVGTIAPAVRWFTASTFEFSKKGNNIYRENFKVETYWVQRLVDWKESPLAFKTGGLKCRKFLQGEEELPRGILIDISNNANRLIQRSKEQQLKKLMDLLRKSSCFTGVAEFDSNQILSLHSEEPHSCWSQSLVTLTSIAVALPNIDNNAVNQLLCSVSEDLFYVNIIEKSLDTCGDLGKIRNAVDVVWVEVELYHQWLGKDVRKMSLEGKSSKETLQQLADIAKNSVMEYRKELNCSLEENPLHWPVKVIAVNSMYRISETLLLNYQGSDSKTGEKLFEQLSVVIADILDVCLTKPHVISMKCYCGAIKKREKSIRLAARLLGQTEDILKMLQQCQLPSLDSDRVVHIGESSASTKQMNPFDSYQMAHIGETHFNHADESLGS</sequence>
<feature type="transmembrane region" description="Helical" evidence="1">
    <location>
        <begin position="500"/>
        <end position="527"/>
    </location>
</feature>
<comment type="caution">
    <text evidence="2">The sequence shown here is derived from an EMBL/GenBank/DDBJ whole genome shotgun (WGS) entry which is preliminary data.</text>
</comment>
<feature type="transmembrane region" description="Helical" evidence="1">
    <location>
        <begin position="378"/>
        <end position="406"/>
    </location>
</feature>
<keyword evidence="1" id="KW-0472">Membrane</keyword>
<keyword evidence="3" id="KW-1185">Reference proteome</keyword>
<name>A0AA88XLX4_9ASTE</name>
<protein>
    <submittedName>
        <fullName evidence="2">Uncharacterized protein</fullName>
    </submittedName>
</protein>
<keyword evidence="1" id="KW-1133">Transmembrane helix</keyword>
<evidence type="ECO:0000256" key="1">
    <source>
        <dbReference type="SAM" id="Phobius"/>
    </source>
</evidence>